<dbReference type="Pfam" id="PF01453">
    <property type="entry name" value="B_lectin"/>
    <property type="match status" value="1"/>
</dbReference>
<dbReference type="SUPFAM" id="SSF51110">
    <property type="entry name" value="alpha-D-mannose-specific plant lectins"/>
    <property type="match status" value="1"/>
</dbReference>
<sequence>MCTSWASCAVLLYLVLFLTPCCPILVTALPAPSYLTPNASTSWTNSLSAPDSVKFDDGSFARIILAREFDHYFYKIGCGCGFFYNQTRNTHVFAIFTLSYVDGDAVNISSNDPKVVWFANPENSFSINATLQLTSEKGLVLKDANGTTVWSTNIFSKSVAALNFTDMCNLQLLDDKSSTVWQSSDHPTDTLVVGQKLVAGQQLTSQGGLFSLHVTRQGIFAYVSSNPPQRYFTYTSDNTSYIQFLEDRMTFSSNTNKDFPLPSSNFFPNWFMRLEADNGRLKVYDTRWGEVFDFFDRLKVLPCLFPTVCGNYGICSNGQCSCPRPTNATSYFQATEETQPDHGCSLITPLSCEASKNHILLELQNITYFPFTQDHPGINPELQDVNLDSCKQACLKNCSCKAAFYNLSKSLGNCYLLSQIFSLKAIDQVNANLKVYIKVQNVSSSDPPRQQTNHKKKKQIIYSEDMQLHRAEVVSMMRVAAWCLQNDFTRRPSMSMVVKVLEGDVNVESDLDYFFSNPSLPNMRAGVENQEVHIVTTTPLLPSVLSGPRKEHSDFSLSHLYCFIIEIEEDQLLDLVDKSIEDMQLYRAKVLNMMGLQHEGAANVKSDLDYFFFNPSLPNMTAVVENQEVHIVATTPLFPSILPRPRLFVVLLCFYLRTHA</sequence>
<dbReference type="InterPro" id="IPR036426">
    <property type="entry name" value="Bulb-type_lectin_dom_sf"/>
</dbReference>
<evidence type="ECO:0000256" key="2">
    <source>
        <dbReference type="ARBA" id="ARBA00023157"/>
    </source>
</evidence>
<dbReference type="SMART" id="SM00108">
    <property type="entry name" value="B_lectin"/>
    <property type="match status" value="1"/>
</dbReference>
<dbReference type="Pfam" id="PF08276">
    <property type="entry name" value="PAN_2"/>
    <property type="match status" value="1"/>
</dbReference>
<dbReference type="InterPro" id="IPR051343">
    <property type="entry name" value="G-type_lectin_kinases/EP1-like"/>
</dbReference>
<evidence type="ECO:0000259" key="6">
    <source>
        <dbReference type="PROSITE" id="PS50948"/>
    </source>
</evidence>
<dbReference type="PROSITE" id="PS50948">
    <property type="entry name" value="PAN"/>
    <property type="match status" value="1"/>
</dbReference>
<feature type="domain" description="Apple" evidence="6">
    <location>
        <begin position="352"/>
        <end position="440"/>
    </location>
</feature>
<reference evidence="7" key="1">
    <citation type="submission" date="2017-12" db="EMBL/GenBank/DDBJ databases">
        <authorList>
            <person name="Barbosa P."/>
            <person name="Usie A."/>
            <person name="Ramos A.M."/>
        </authorList>
    </citation>
    <scope>NUCLEOTIDE SEQUENCE</scope>
    <source>
        <strain evidence="7">HL8</strain>
        <tissue evidence="7">Leaves</tissue>
    </source>
</reference>
<gene>
    <name evidence="7" type="ORF">CFP56_011260</name>
</gene>
<organism evidence="7">
    <name type="scientific">Quercus suber</name>
    <name type="common">Cork oak</name>
    <dbReference type="NCBI Taxonomy" id="58331"/>
    <lineage>
        <taxon>Eukaryota</taxon>
        <taxon>Viridiplantae</taxon>
        <taxon>Streptophyta</taxon>
        <taxon>Embryophyta</taxon>
        <taxon>Tracheophyta</taxon>
        <taxon>Spermatophyta</taxon>
        <taxon>Magnoliopsida</taxon>
        <taxon>eudicotyledons</taxon>
        <taxon>Gunneridae</taxon>
        <taxon>Pentapetalae</taxon>
        <taxon>rosids</taxon>
        <taxon>fabids</taxon>
        <taxon>Fagales</taxon>
        <taxon>Fagaceae</taxon>
        <taxon>Quercus</taxon>
    </lineage>
</organism>
<dbReference type="AlphaFoldDB" id="A0AAW0MBU7"/>
<dbReference type="EMBL" id="PKMF04000002">
    <property type="protein sequence ID" value="KAK7861363.1"/>
    <property type="molecule type" value="Genomic_DNA"/>
</dbReference>
<dbReference type="PANTHER" id="PTHR47976:SF30">
    <property type="entry name" value="RECEPTOR-LIKE SERINE_THREONINE-PROTEIN KINASE"/>
    <property type="match status" value="1"/>
</dbReference>
<keyword evidence="3" id="KW-0325">Glycoprotein</keyword>
<evidence type="ECO:0000259" key="5">
    <source>
        <dbReference type="PROSITE" id="PS50927"/>
    </source>
</evidence>
<comment type="caution">
    <text evidence="7">The sequence shown here is derived from an EMBL/GenBank/DDBJ whole genome shotgun (WGS) entry which is preliminary data.</text>
</comment>
<evidence type="ECO:0000256" key="3">
    <source>
        <dbReference type="ARBA" id="ARBA00023180"/>
    </source>
</evidence>
<keyword evidence="1 4" id="KW-0732">Signal</keyword>
<keyword evidence="2" id="KW-1015">Disulfide bond</keyword>
<dbReference type="InterPro" id="IPR003609">
    <property type="entry name" value="Pan_app"/>
</dbReference>
<dbReference type="CDD" id="cd01098">
    <property type="entry name" value="PAN_AP_plant"/>
    <property type="match status" value="1"/>
</dbReference>
<dbReference type="PROSITE" id="PS50927">
    <property type="entry name" value="BULB_LECTIN"/>
    <property type="match status" value="1"/>
</dbReference>
<feature type="domain" description="Bulb-type lectin" evidence="5">
    <location>
        <begin position="38"/>
        <end position="185"/>
    </location>
</feature>
<name>A0AAW0MBU7_QUESU</name>
<reference evidence="7" key="2">
    <citation type="journal article" date="2018" name="Sci. Data">
        <title>The draft genome sequence of cork oak.</title>
        <authorList>
            <person name="Ramos A.M."/>
            <person name="Usie A."/>
            <person name="Barbosa P."/>
            <person name="Barros P.M."/>
            <person name="Capote T."/>
            <person name="Chaves I."/>
            <person name="Simoes F."/>
            <person name="Abreu I."/>
            <person name="Carrasquinho I."/>
            <person name="Faro C."/>
            <person name="Guimaraes J.B."/>
            <person name="Mendonca D."/>
            <person name="Nobrega F."/>
            <person name="Rodrigues L."/>
            <person name="Saibo N.J.M."/>
            <person name="Varela M.C."/>
            <person name="Egas C."/>
            <person name="Matos J."/>
            <person name="Miguel C.M."/>
            <person name="Oliveira M.M."/>
            <person name="Ricardo C.P."/>
            <person name="Goncalves S."/>
        </authorList>
    </citation>
    <scope>NUCLEOTIDE SEQUENCE [LARGE SCALE GENOMIC DNA]</scope>
    <source>
        <strain evidence="7">HL8</strain>
    </source>
</reference>
<evidence type="ECO:0000256" key="1">
    <source>
        <dbReference type="ARBA" id="ARBA00022729"/>
    </source>
</evidence>
<dbReference type="PANTHER" id="PTHR47976">
    <property type="entry name" value="G-TYPE LECTIN S-RECEPTOR-LIKE SERINE/THREONINE-PROTEIN KINASE SD2-5"/>
    <property type="match status" value="1"/>
</dbReference>
<dbReference type="Gene3D" id="2.90.10.10">
    <property type="entry name" value="Bulb-type lectin domain"/>
    <property type="match status" value="1"/>
</dbReference>
<evidence type="ECO:0000256" key="4">
    <source>
        <dbReference type="SAM" id="SignalP"/>
    </source>
</evidence>
<dbReference type="InterPro" id="IPR001480">
    <property type="entry name" value="Bulb-type_lectin_dom"/>
</dbReference>
<feature type="chain" id="PRO_5043911923" evidence="4">
    <location>
        <begin position="24"/>
        <end position="660"/>
    </location>
</feature>
<feature type="signal peptide" evidence="4">
    <location>
        <begin position="1"/>
        <end position="23"/>
    </location>
</feature>
<accession>A0AAW0MBU7</accession>
<proteinExistence type="predicted"/>
<evidence type="ECO:0000313" key="7">
    <source>
        <dbReference type="EMBL" id="KAK7861363.1"/>
    </source>
</evidence>
<reference evidence="7" key="3">
    <citation type="submission" date="2023-07" db="EMBL/GenBank/DDBJ databases">
        <title>An improved reference 1 genome and first organelle genomes of Quercus suber.</title>
        <authorList>
            <consortium name="Genosuber Consortium"/>
            <person name="Usie A."/>
            <person name="Serra O."/>
            <person name="Barros P."/>
        </authorList>
    </citation>
    <scope>NUCLEOTIDE SEQUENCE</scope>
    <source>
        <strain evidence="7">HL8</strain>
        <tissue evidence="7">Leaves</tissue>
    </source>
</reference>
<protein>
    <submittedName>
        <fullName evidence="7">Ep1-like glycoprotein 2</fullName>
    </submittedName>
</protein>